<organism evidence="3 4">
    <name type="scientific">Pseudaminobacter soli</name>
    <name type="common">ex Zhang et al. 2022</name>
    <dbReference type="NCBI Taxonomy" id="2831468"/>
    <lineage>
        <taxon>Bacteria</taxon>
        <taxon>Pseudomonadati</taxon>
        <taxon>Pseudomonadota</taxon>
        <taxon>Alphaproteobacteria</taxon>
        <taxon>Hyphomicrobiales</taxon>
        <taxon>Phyllobacteriaceae</taxon>
        <taxon>Pseudaminobacter</taxon>
    </lineage>
</organism>
<proteinExistence type="predicted"/>
<comment type="caution">
    <text evidence="3">The sequence shown here is derived from an EMBL/GenBank/DDBJ whole genome shotgun (WGS) entry which is preliminary data.</text>
</comment>
<dbReference type="Pfam" id="PF03372">
    <property type="entry name" value="Exo_endo_phos"/>
    <property type="match status" value="1"/>
</dbReference>
<feature type="transmembrane region" description="Helical" evidence="1">
    <location>
        <begin position="65"/>
        <end position="86"/>
    </location>
</feature>
<keyword evidence="3" id="KW-0378">Hydrolase</keyword>
<dbReference type="AlphaFoldDB" id="A0A942I9X5"/>
<dbReference type="GO" id="GO:0004519">
    <property type="term" value="F:endonuclease activity"/>
    <property type="evidence" value="ECO:0007669"/>
    <property type="project" value="UniProtKB-KW"/>
</dbReference>
<keyword evidence="3" id="KW-0255">Endonuclease</keyword>
<dbReference type="EMBL" id="JAGWCR010000010">
    <property type="protein sequence ID" value="MBS3650765.1"/>
    <property type="molecule type" value="Genomic_DNA"/>
</dbReference>
<evidence type="ECO:0000256" key="1">
    <source>
        <dbReference type="SAM" id="Phobius"/>
    </source>
</evidence>
<accession>A0A942I9X5</accession>
<keyword evidence="1" id="KW-0812">Transmembrane</keyword>
<feature type="domain" description="Endonuclease/exonuclease/phosphatase" evidence="2">
    <location>
        <begin position="110"/>
        <end position="311"/>
    </location>
</feature>
<dbReference type="Gene3D" id="3.60.10.10">
    <property type="entry name" value="Endonuclease/exonuclease/phosphatase"/>
    <property type="match status" value="1"/>
</dbReference>
<keyword evidence="4" id="KW-1185">Reference proteome</keyword>
<keyword evidence="1" id="KW-1133">Transmembrane helix</keyword>
<dbReference type="InterPro" id="IPR005135">
    <property type="entry name" value="Endo/exonuclease/phosphatase"/>
</dbReference>
<dbReference type="SUPFAM" id="SSF56219">
    <property type="entry name" value="DNase I-like"/>
    <property type="match status" value="1"/>
</dbReference>
<reference evidence="3" key="1">
    <citation type="submission" date="2021-04" db="EMBL/GenBank/DDBJ databases">
        <title>Pseudaminobacter soli sp. nov., isolated from paddy soil contaminated by heavy metals.</title>
        <authorList>
            <person name="Zhang K."/>
        </authorList>
    </citation>
    <scope>NUCLEOTIDE SEQUENCE</scope>
    <source>
        <strain evidence="3">19-2017</strain>
    </source>
</reference>
<protein>
    <submittedName>
        <fullName evidence="3">Endonuclease/exonuclease/phosphatase family protein</fullName>
    </submittedName>
</protein>
<sequence length="338" mass="36970">MAKTLSRLVFMLILLGIAAVTAAIAAGFFGHLHPALDSFAHFRAHLAVLLGLVCLPLFATRYLKVGAVGVLGAILAFATTSGTVPIPGLGKEYGPLYAGDPKEPSYRLLQLNLLYNNKQPELVLSMIGRVQPDVLTLEEVSHPWEEKLKLLSAAYPYSIICPDPEDHRRVAILSRRPFRLGTQPFCDGEGVIAIASIDFGGRSADIAALHLSWPWPHKQYWQVEGLKPFFERIGESAILAGDLNAVPWSQTPARVAKYGGLTQMPSPGSTWLFLELPRYLLFAGLPIDQVFAKGDIRVHSIQRLYAVGSDHSPLLVTFSLKRSEEPAQISQTDIALAD</sequence>
<keyword evidence="3" id="KW-0540">Nuclease</keyword>
<gene>
    <name evidence="3" type="ORF">KEU06_19320</name>
</gene>
<evidence type="ECO:0000259" key="2">
    <source>
        <dbReference type="Pfam" id="PF03372"/>
    </source>
</evidence>
<keyword evidence="1" id="KW-0472">Membrane</keyword>
<dbReference type="InterPro" id="IPR036691">
    <property type="entry name" value="Endo/exonu/phosph_ase_sf"/>
</dbReference>
<name>A0A942I9X5_9HYPH</name>
<dbReference type="Proteomes" id="UP000680348">
    <property type="component" value="Unassembled WGS sequence"/>
</dbReference>
<evidence type="ECO:0000313" key="3">
    <source>
        <dbReference type="EMBL" id="MBS3650765.1"/>
    </source>
</evidence>
<evidence type="ECO:0000313" key="4">
    <source>
        <dbReference type="Proteomes" id="UP000680348"/>
    </source>
</evidence>
<feature type="transmembrane region" description="Helical" evidence="1">
    <location>
        <begin position="41"/>
        <end position="58"/>
    </location>
</feature>